<evidence type="ECO:0000313" key="2">
    <source>
        <dbReference type="Proteomes" id="UP000182769"/>
    </source>
</evidence>
<dbReference type="RefSeq" id="WP_156085538.1">
    <property type="nucleotide sequence ID" value="NZ_CYHG01000003.1"/>
</dbReference>
<proteinExistence type="predicted"/>
<gene>
    <name evidence="1" type="ORF">Ga0061065_10342</name>
</gene>
<dbReference type="EMBL" id="CYHG01000003">
    <property type="protein sequence ID" value="CUB03194.1"/>
    <property type="molecule type" value="Genomic_DNA"/>
</dbReference>
<dbReference type="STRING" id="1137284.GCA_001418205_01041"/>
<dbReference type="AlphaFoldDB" id="A0A0K6IJC3"/>
<keyword evidence="2" id="KW-1185">Reference proteome</keyword>
<reference evidence="2" key="1">
    <citation type="submission" date="2015-08" db="EMBL/GenBank/DDBJ databases">
        <authorList>
            <person name="Varghese N."/>
        </authorList>
    </citation>
    <scope>NUCLEOTIDE SEQUENCE [LARGE SCALE GENOMIC DNA]</scope>
    <source>
        <strain evidence="2">JCM 18476</strain>
    </source>
</reference>
<accession>A0A0K6IJC3</accession>
<name>A0A0K6IJC3_9GAMM</name>
<sequence>MTENKKLTEQAVGLIRQSLDKVNEAHQLSSDAGVVINDIQIGAQEVVNAVEQFKRSL</sequence>
<organism evidence="1 2">
    <name type="scientific">Marinomonas fungiae</name>
    <dbReference type="NCBI Taxonomy" id="1137284"/>
    <lineage>
        <taxon>Bacteria</taxon>
        <taxon>Pseudomonadati</taxon>
        <taxon>Pseudomonadota</taxon>
        <taxon>Gammaproteobacteria</taxon>
        <taxon>Oceanospirillales</taxon>
        <taxon>Oceanospirillaceae</taxon>
        <taxon>Marinomonas</taxon>
    </lineage>
</organism>
<protein>
    <submittedName>
        <fullName evidence="1">Uncharacterized protein</fullName>
    </submittedName>
</protein>
<evidence type="ECO:0000313" key="1">
    <source>
        <dbReference type="EMBL" id="CUB03194.1"/>
    </source>
</evidence>
<dbReference type="Proteomes" id="UP000182769">
    <property type="component" value="Unassembled WGS sequence"/>
</dbReference>